<accession>A0A385YYD1</accession>
<name>A0A385YYD1_9PSED</name>
<dbReference type="EMBL" id="CP032419">
    <property type="protein sequence ID" value="AYC31604.1"/>
    <property type="molecule type" value="Genomic_DNA"/>
</dbReference>
<keyword evidence="2" id="KW-1185">Reference proteome</keyword>
<dbReference type="Proteomes" id="UP000265560">
    <property type="component" value="Chromosome"/>
</dbReference>
<sequence length="89" mass="10084">MELFRVTADGLYGQGIYYLWSDLGGISITDGYAKIHSDKYLSGGIQFVLEGVVMKTFAGDEVRQVHGYPVSYCLLNRISFEQQRLIERV</sequence>
<gene>
    <name evidence="1" type="ORF">D3880_03985</name>
</gene>
<evidence type="ECO:0000313" key="2">
    <source>
        <dbReference type="Proteomes" id="UP000265560"/>
    </source>
</evidence>
<proteinExistence type="predicted"/>
<dbReference type="KEGG" id="pcav:D3880_03985"/>
<evidence type="ECO:0000313" key="1">
    <source>
        <dbReference type="EMBL" id="AYC31604.1"/>
    </source>
</evidence>
<protein>
    <submittedName>
        <fullName evidence="1">Uncharacterized protein</fullName>
    </submittedName>
</protein>
<dbReference type="AlphaFoldDB" id="A0A385YYD1"/>
<reference evidence="2" key="1">
    <citation type="submission" date="2018-09" db="EMBL/GenBank/DDBJ databases">
        <authorList>
            <person name="Zhu H."/>
        </authorList>
    </citation>
    <scope>NUCLEOTIDE SEQUENCE [LARGE SCALE GENOMIC DNA]</scope>
    <source>
        <strain evidence="2">K2W31S-8</strain>
    </source>
</reference>
<dbReference type="OrthoDB" id="6883532at2"/>
<organism evidence="1 2">
    <name type="scientific">Pseudomonas cavernae</name>
    <dbReference type="NCBI Taxonomy" id="2320867"/>
    <lineage>
        <taxon>Bacteria</taxon>
        <taxon>Pseudomonadati</taxon>
        <taxon>Pseudomonadota</taxon>
        <taxon>Gammaproteobacteria</taxon>
        <taxon>Pseudomonadales</taxon>
        <taxon>Pseudomonadaceae</taxon>
        <taxon>Pseudomonas</taxon>
    </lineage>
</organism>